<comment type="caution">
    <text evidence="8">The sequence shown here is derived from an EMBL/GenBank/DDBJ whole genome shotgun (WGS) entry which is preliminary data.</text>
</comment>
<evidence type="ECO:0000256" key="2">
    <source>
        <dbReference type="ARBA" id="ARBA00010488"/>
    </source>
</evidence>
<keyword evidence="5" id="KW-0777">Teichoic acid biosynthesis</keyword>
<evidence type="ECO:0000259" key="7">
    <source>
        <dbReference type="Pfam" id="PF00535"/>
    </source>
</evidence>
<comment type="similarity">
    <text evidence="2">Belongs to the CDP-glycerol glycerophosphotransferase family.</text>
</comment>
<dbReference type="InterPro" id="IPR029044">
    <property type="entry name" value="Nucleotide-diphossugar_trans"/>
</dbReference>
<name>I8AE58_9BACL</name>
<dbReference type="Pfam" id="PF04464">
    <property type="entry name" value="Glyphos_transf"/>
    <property type="match status" value="1"/>
</dbReference>
<dbReference type="RefSeq" id="WP_007203588.1">
    <property type="nucleotide sequence ID" value="NZ_AKKV01000042.1"/>
</dbReference>
<dbReference type="InterPro" id="IPR051612">
    <property type="entry name" value="Teichoic_Acid_Biosynth"/>
</dbReference>
<dbReference type="Gene3D" id="3.40.50.11820">
    <property type="match status" value="1"/>
</dbReference>
<dbReference type="eggNOG" id="COG1887">
    <property type="taxonomic scope" value="Bacteria"/>
</dbReference>
<accession>I8AE58</accession>
<reference evidence="8 9" key="1">
    <citation type="journal article" date="2012" name="J. Bacteriol.">
        <title>Genome of Bacillus macauensis ZFHKF-1, a Long-Chain-Forming Bacterium.</title>
        <authorList>
            <person name="Cai L."/>
            <person name="Zhang T."/>
        </authorList>
    </citation>
    <scope>NUCLEOTIDE SEQUENCE [LARGE SCALE GENOMIC DNA]</scope>
    <source>
        <strain evidence="8 9">ZFHKF-1</strain>
    </source>
</reference>
<dbReference type="STRING" id="1196324.A374_17594"/>
<dbReference type="GO" id="GO:0005886">
    <property type="term" value="C:plasma membrane"/>
    <property type="evidence" value="ECO:0007669"/>
    <property type="project" value="UniProtKB-SubCell"/>
</dbReference>
<evidence type="ECO:0000256" key="6">
    <source>
        <dbReference type="ARBA" id="ARBA00023136"/>
    </source>
</evidence>
<dbReference type="InterPro" id="IPR001173">
    <property type="entry name" value="Glyco_trans_2-like"/>
</dbReference>
<dbReference type="CDD" id="cd00761">
    <property type="entry name" value="Glyco_tranf_GTA_type"/>
    <property type="match status" value="1"/>
</dbReference>
<dbReference type="Gene3D" id="3.40.50.12580">
    <property type="match status" value="1"/>
</dbReference>
<evidence type="ECO:0000313" key="8">
    <source>
        <dbReference type="EMBL" id="EIT83872.1"/>
    </source>
</evidence>
<evidence type="ECO:0000313" key="9">
    <source>
        <dbReference type="Proteomes" id="UP000004080"/>
    </source>
</evidence>
<feature type="domain" description="Glycosyltransferase 2-like" evidence="7">
    <location>
        <begin position="5"/>
        <end position="111"/>
    </location>
</feature>
<protein>
    <submittedName>
        <fullName evidence="8">Teichoic acid biosynthesis protein F</fullName>
    </submittedName>
</protein>
<dbReference type="Proteomes" id="UP000004080">
    <property type="component" value="Unassembled WGS sequence"/>
</dbReference>
<comment type="subcellular location">
    <subcellularLocation>
        <location evidence="1">Cell membrane</location>
        <topology evidence="1">Peripheral membrane protein</topology>
    </subcellularLocation>
</comment>
<dbReference type="EMBL" id="AKKV01000042">
    <property type="protein sequence ID" value="EIT83872.1"/>
    <property type="molecule type" value="Genomic_DNA"/>
</dbReference>
<dbReference type="Gene3D" id="3.90.550.10">
    <property type="entry name" value="Spore Coat Polysaccharide Biosynthesis Protein SpsA, Chain A"/>
    <property type="match status" value="1"/>
</dbReference>
<dbReference type="Pfam" id="PF00535">
    <property type="entry name" value="Glycos_transf_2"/>
    <property type="match status" value="1"/>
</dbReference>
<dbReference type="eggNOG" id="COG1216">
    <property type="taxonomic scope" value="Bacteria"/>
</dbReference>
<keyword evidence="9" id="KW-1185">Reference proteome</keyword>
<dbReference type="AlphaFoldDB" id="I8AE58"/>
<proteinExistence type="inferred from homology"/>
<dbReference type="PANTHER" id="PTHR37316">
    <property type="entry name" value="TEICHOIC ACID GLYCEROL-PHOSPHATE PRIMASE"/>
    <property type="match status" value="1"/>
</dbReference>
<keyword evidence="4" id="KW-0808">Transferase</keyword>
<dbReference type="GO" id="GO:0019350">
    <property type="term" value="P:teichoic acid biosynthetic process"/>
    <property type="evidence" value="ECO:0007669"/>
    <property type="project" value="UniProtKB-KW"/>
</dbReference>
<keyword evidence="3" id="KW-1003">Cell membrane</keyword>
<gene>
    <name evidence="8" type="ORF">A374_17594</name>
</gene>
<evidence type="ECO:0000256" key="3">
    <source>
        <dbReference type="ARBA" id="ARBA00022475"/>
    </source>
</evidence>
<evidence type="ECO:0000256" key="1">
    <source>
        <dbReference type="ARBA" id="ARBA00004202"/>
    </source>
</evidence>
<dbReference type="PATRIC" id="fig|1196324.3.peg.3590"/>
<organism evidence="8 9">
    <name type="scientific">Fictibacillus macauensis ZFHKF-1</name>
    <dbReference type="NCBI Taxonomy" id="1196324"/>
    <lineage>
        <taxon>Bacteria</taxon>
        <taxon>Bacillati</taxon>
        <taxon>Bacillota</taxon>
        <taxon>Bacilli</taxon>
        <taxon>Bacillales</taxon>
        <taxon>Fictibacillaceae</taxon>
        <taxon>Fictibacillus</taxon>
    </lineage>
</organism>
<dbReference type="OrthoDB" id="9811865at2"/>
<sequence>MKKVSVIIPVYRTLEFLEECLESVRKQTYNALEIIVVSDGADEESRRIIRSYAAKDSRIHAIFSEERKGVGHARNVGLDTATGDFVYFLDSDDCLPHATIQCLVEHIGDYEMLSGRLKKMTVKPVLGEEEEQHHKVLRNRNRARLFRNNSVLNRLISRPFIEKHTLRFSQEVEGYSDLAFLVPALIHIEYVPYVTGCVYYKRKRNDPITNPALSQRERQIKVADFLCMFNLLKEQYREHQEVTTFLDRQFLNYYRKTVIMLLEDPEQVDQMFANVAHAVKQVDQLAMGTTNPIVKAELQQLYKEKQRTYRFLIRLHHFLRQAKRALKSKRKAFIFLYRQWFLKMPVKKKLIVFESFLGKNYSDSPKNIYEELQRSKQGYQCVWVFNEKRRIPGKAKQVKRFSLRYYYYTARAKYWVTNSRLPMHLDKRPDNVYLQTWHGTPLKKLVFDMNEVYSANPDYKKHFYTQSRRWDYLIAANHYSSEIFRRAFKFDKQMLEYGYPRNDVLHDKDRDQQAYRLKQKLGIPLDKKVILYAPTWRDDDFYEPGKYKFQLRLDLQRMKEKLGDTYVILLRMHYFIADHVDTSGAEGFAYNFSTYNDIADLYLLSDVLITDYSSVFFDYANLKRPILFYTYDLEKYRDTLRGFYINIEEEVPGPLLRDSEAVIATLLNLDETVKAYEANYERFYEKFCGWEQGNATKKVIDHVFGSSL</sequence>
<dbReference type="InterPro" id="IPR007554">
    <property type="entry name" value="Glycerophosphate_synth"/>
</dbReference>
<dbReference type="SUPFAM" id="SSF53448">
    <property type="entry name" value="Nucleotide-diphospho-sugar transferases"/>
    <property type="match status" value="1"/>
</dbReference>
<evidence type="ECO:0000256" key="5">
    <source>
        <dbReference type="ARBA" id="ARBA00022944"/>
    </source>
</evidence>
<keyword evidence="6" id="KW-0472">Membrane</keyword>
<dbReference type="GO" id="GO:0047355">
    <property type="term" value="F:CDP-glycerol glycerophosphotransferase activity"/>
    <property type="evidence" value="ECO:0007669"/>
    <property type="project" value="InterPro"/>
</dbReference>
<dbReference type="PANTHER" id="PTHR37316:SF3">
    <property type="entry name" value="TEICHOIC ACID GLYCEROL-PHOSPHATE TRANSFERASE"/>
    <property type="match status" value="1"/>
</dbReference>
<dbReference type="SUPFAM" id="SSF53756">
    <property type="entry name" value="UDP-Glycosyltransferase/glycogen phosphorylase"/>
    <property type="match status" value="1"/>
</dbReference>
<evidence type="ECO:0000256" key="4">
    <source>
        <dbReference type="ARBA" id="ARBA00022679"/>
    </source>
</evidence>
<dbReference type="InterPro" id="IPR043149">
    <property type="entry name" value="TagF_N"/>
</dbReference>
<dbReference type="InterPro" id="IPR043148">
    <property type="entry name" value="TagF_C"/>
</dbReference>